<keyword evidence="2" id="KW-1185">Reference proteome</keyword>
<gene>
    <name evidence="1" type="ORF">LX32DRAFT_260862</name>
</gene>
<comment type="caution">
    <text evidence="1">The sequence shown here is derived from an EMBL/GenBank/DDBJ whole genome shotgun (WGS) entry which is preliminary data.</text>
</comment>
<proteinExistence type="predicted"/>
<sequence>MTHTHTRARARCCASATLASCAININRRPHERRGGGGGGGRSVGRTRTAVHSALPSVSGNIAVGAESEVSPSPPSFSFSFLFSSTLRHKPRVPGLLGWGACHGDELCGLPPARAWTRSGCRRDLVISFSSLLLVRNSFQRLPLNYCECA</sequence>
<dbReference type="AlphaFoldDB" id="A0AAD9H2P8"/>
<accession>A0AAD9H2P8</accession>
<evidence type="ECO:0000313" key="1">
    <source>
        <dbReference type="EMBL" id="KAK2021331.1"/>
    </source>
</evidence>
<protein>
    <submittedName>
        <fullName evidence="1">Uncharacterized protein</fullName>
    </submittedName>
</protein>
<organism evidence="1 2">
    <name type="scientific">Colletotrichum zoysiae</name>
    <dbReference type="NCBI Taxonomy" id="1216348"/>
    <lineage>
        <taxon>Eukaryota</taxon>
        <taxon>Fungi</taxon>
        <taxon>Dikarya</taxon>
        <taxon>Ascomycota</taxon>
        <taxon>Pezizomycotina</taxon>
        <taxon>Sordariomycetes</taxon>
        <taxon>Hypocreomycetidae</taxon>
        <taxon>Glomerellales</taxon>
        <taxon>Glomerellaceae</taxon>
        <taxon>Colletotrichum</taxon>
        <taxon>Colletotrichum graminicola species complex</taxon>
    </lineage>
</organism>
<name>A0AAD9H2P8_9PEZI</name>
<dbReference type="EMBL" id="MU843115">
    <property type="protein sequence ID" value="KAK2021331.1"/>
    <property type="molecule type" value="Genomic_DNA"/>
</dbReference>
<dbReference type="Proteomes" id="UP001232148">
    <property type="component" value="Unassembled WGS sequence"/>
</dbReference>
<evidence type="ECO:0000313" key="2">
    <source>
        <dbReference type="Proteomes" id="UP001232148"/>
    </source>
</evidence>
<reference evidence="1" key="1">
    <citation type="submission" date="2021-06" db="EMBL/GenBank/DDBJ databases">
        <title>Comparative genomics, transcriptomics and evolutionary studies reveal genomic signatures of adaptation to plant cell wall in hemibiotrophic fungi.</title>
        <authorList>
            <consortium name="DOE Joint Genome Institute"/>
            <person name="Baroncelli R."/>
            <person name="Diaz J.F."/>
            <person name="Benocci T."/>
            <person name="Peng M."/>
            <person name="Battaglia E."/>
            <person name="Haridas S."/>
            <person name="Andreopoulos W."/>
            <person name="Labutti K."/>
            <person name="Pangilinan J."/>
            <person name="Floch G.L."/>
            <person name="Makela M.R."/>
            <person name="Henrissat B."/>
            <person name="Grigoriev I.V."/>
            <person name="Crouch J.A."/>
            <person name="De Vries R.P."/>
            <person name="Sukno S.A."/>
            <person name="Thon M.R."/>
        </authorList>
    </citation>
    <scope>NUCLEOTIDE SEQUENCE</scope>
    <source>
        <strain evidence="1">MAFF235873</strain>
    </source>
</reference>